<organism evidence="1 2">
    <name type="scientific">Parapedobacter defluvii</name>
    <dbReference type="NCBI Taxonomy" id="2045106"/>
    <lineage>
        <taxon>Bacteria</taxon>
        <taxon>Pseudomonadati</taxon>
        <taxon>Bacteroidota</taxon>
        <taxon>Sphingobacteriia</taxon>
        <taxon>Sphingobacteriales</taxon>
        <taxon>Sphingobacteriaceae</taxon>
        <taxon>Parapedobacter</taxon>
    </lineage>
</organism>
<name>A0ABQ1MUY4_9SPHI</name>
<dbReference type="EMBL" id="BMIK01000023">
    <property type="protein sequence ID" value="GGC45387.1"/>
    <property type="molecule type" value="Genomic_DNA"/>
</dbReference>
<accession>A0ABQ1MUY4</accession>
<dbReference type="Proteomes" id="UP000597338">
    <property type="component" value="Unassembled WGS sequence"/>
</dbReference>
<evidence type="ECO:0000313" key="2">
    <source>
        <dbReference type="Proteomes" id="UP000597338"/>
    </source>
</evidence>
<protein>
    <recommendedName>
        <fullName evidence="3">Acetyltransferase (GNAT) domain-containing protein</fullName>
    </recommendedName>
</protein>
<comment type="caution">
    <text evidence="1">The sequence shown here is derived from an EMBL/GenBank/DDBJ whole genome shotgun (WGS) entry which is preliminary data.</text>
</comment>
<proteinExistence type="predicted"/>
<gene>
    <name evidence="1" type="ORF">GCM10011386_42100</name>
</gene>
<evidence type="ECO:0000313" key="1">
    <source>
        <dbReference type="EMBL" id="GGC45387.1"/>
    </source>
</evidence>
<evidence type="ECO:0008006" key="3">
    <source>
        <dbReference type="Google" id="ProtNLM"/>
    </source>
</evidence>
<reference evidence="2" key="1">
    <citation type="journal article" date="2019" name="Int. J. Syst. Evol. Microbiol.">
        <title>The Global Catalogue of Microorganisms (GCM) 10K type strain sequencing project: providing services to taxonomists for standard genome sequencing and annotation.</title>
        <authorList>
            <consortium name="The Broad Institute Genomics Platform"/>
            <consortium name="The Broad Institute Genome Sequencing Center for Infectious Disease"/>
            <person name="Wu L."/>
            <person name="Ma J."/>
        </authorList>
    </citation>
    <scope>NUCLEOTIDE SEQUENCE [LARGE SCALE GENOMIC DNA]</scope>
    <source>
        <strain evidence="2">CGMCC 1.15342</strain>
    </source>
</reference>
<sequence>MKSKIKISKLYPNDKTSIDKIADWYFSEWNTPIKKTIKRLSNQPSYDTIFQAILTIDGELVATGRLCNNVNIYNKLPELKQFKPWIALLLYSA</sequence>
<dbReference type="RefSeq" id="WP_188753528.1">
    <property type="nucleotide sequence ID" value="NZ_BMIK01000023.1"/>
</dbReference>
<keyword evidence="2" id="KW-1185">Reference proteome</keyword>